<dbReference type="RefSeq" id="WP_008752754.1">
    <property type="nucleotide sequence ID" value="NZ_AJGH01000003.1"/>
</dbReference>
<dbReference type="EMBL" id="AJGH01000003">
    <property type="protein sequence ID" value="EIC97225.1"/>
    <property type="molecule type" value="Genomic_DNA"/>
</dbReference>
<keyword evidence="3" id="KW-0813">Transport</keyword>
<comment type="subcellular location">
    <subcellularLocation>
        <location evidence="1">Cell membrane</location>
        <topology evidence="1">Multi-pass membrane protein</topology>
    </subcellularLocation>
</comment>
<gene>
    <name evidence="9" type="primary">fhuG</name>
    <name evidence="9" type="ORF">HMPREF9970_0794</name>
</gene>
<evidence type="ECO:0000313" key="10">
    <source>
        <dbReference type="Proteomes" id="UP000005039"/>
    </source>
</evidence>
<dbReference type="GO" id="GO:0005886">
    <property type="term" value="C:plasma membrane"/>
    <property type="evidence" value="ECO:0007669"/>
    <property type="project" value="UniProtKB-SubCell"/>
</dbReference>
<dbReference type="PANTHER" id="PTHR30472:SF64">
    <property type="entry name" value="IRON(3+)-HYDROXAMATE IMPORT SYSTEM PERMEASE PROTEIN FHUG"/>
    <property type="match status" value="1"/>
</dbReference>
<dbReference type="PANTHER" id="PTHR30472">
    <property type="entry name" value="FERRIC ENTEROBACTIN TRANSPORT SYSTEM PERMEASE PROTEIN"/>
    <property type="match status" value="1"/>
</dbReference>
<dbReference type="PATRIC" id="fig|1095750.3.peg.47"/>
<name>I0RC17_9FIRM</name>
<evidence type="ECO:0000256" key="5">
    <source>
        <dbReference type="ARBA" id="ARBA00022692"/>
    </source>
</evidence>
<dbReference type="CDD" id="cd06550">
    <property type="entry name" value="TM_ABC_iron-siderophores_like"/>
    <property type="match status" value="1"/>
</dbReference>
<feature type="transmembrane region" description="Helical" evidence="8">
    <location>
        <begin position="152"/>
        <end position="174"/>
    </location>
</feature>
<sequence>MRQRQIKRFVTVVLSLCILLVFAFLLAINAGFTDMSFVDVVRVLFGGGSKREVLVLFDFRLVRVVLAILVGAGLGVSGGIFQTISKNELASPDFLGVNAGAGLAVLLFTLTFNGKQHILALPVVALIGASITATLVYILANQRDRPLSPLRMTLIGIAIKSGIDAMDILFTTRLSAEKFNVVNTWLIGSVYGNSWSHVIVLAPWVIGIIAFLVYRSRELNTLRLSDGTAIGLGTDLKKSRFLYLMLAVVLAAVCVAIGGAIGFVGLVSANLARRIVGPNHQYSIVVSALAGANLILISDWIARIIVAPKELILGLVVSIIGAPYFLYILLKEKK</sequence>
<evidence type="ECO:0000256" key="2">
    <source>
        <dbReference type="ARBA" id="ARBA00007935"/>
    </source>
</evidence>
<feature type="transmembrane region" description="Helical" evidence="8">
    <location>
        <begin position="93"/>
        <end position="112"/>
    </location>
</feature>
<dbReference type="OrthoDB" id="9792889at2"/>
<feature type="transmembrane region" description="Helical" evidence="8">
    <location>
        <begin position="12"/>
        <end position="32"/>
    </location>
</feature>
<dbReference type="InterPro" id="IPR000522">
    <property type="entry name" value="ABC_transptr_permease_BtuC"/>
</dbReference>
<dbReference type="SUPFAM" id="SSF81345">
    <property type="entry name" value="ABC transporter involved in vitamin B12 uptake, BtuC"/>
    <property type="match status" value="1"/>
</dbReference>
<evidence type="ECO:0000256" key="3">
    <source>
        <dbReference type="ARBA" id="ARBA00022448"/>
    </source>
</evidence>
<dbReference type="GO" id="GO:0033214">
    <property type="term" value="P:siderophore-iron import into cell"/>
    <property type="evidence" value="ECO:0007669"/>
    <property type="project" value="TreeGrafter"/>
</dbReference>
<comment type="similarity">
    <text evidence="2">Belongs to the binding-protein-dependent transport system permease family. FecCD subfamily.</text>
</comment>
<keyword evidence="7 8" id="KW-0472">Membrane</keyword>
<keyword evidence="10" id="KW-1185">Reference proteome</keyword>
<protein>
    <submittedName>
        <fullName evidence="9">Ferrichrome transport system permease protein FhuG</fullName>
    </submittedName>
</protein>
<keyword evidence="6 8" id="KW-1133">Transmembrane helix</keyword>
<organism evidence="9 10">
    <name type="scientific">Lachnoanaerobaculum saburreum F0468</name>
    <dbReference type="NCBI Taxonomy" id="1095750"/>
    <lineage>
        <taxon>Bacteria</taxon>
        <taxon>Bacillati</taxon>
        <taxon>Bacillota</taxon>
        <taxon>Clostridia</taxon>
        <taxon>Lachnospirales</taxon>
        <taxon>Lachnospiraceae</taxon>
        <taxon>Lachnoanaerobaculum</taxon>
    </lineage>
</organism>
<accession>I0RC17</accession>
<dbReference type="eggNOG" id="COG0609">
    <property type="taxonomic scope" value="Bacteria"/>
</dbReference>
<evidence type="ECO:0000256" key="7">
    <source>
        <dbReference type="ARBA" id="ARBA00023136"/>
    </source>
</evidence>
<evidence type="ECO:0000256" key="4">
    <source>
        <dbReference type="ARBA" id="ARBA00022475"/>
    </source>
</evidence>
<feature type="transmembrane region" description="Helical" evidence="8">
    <location>
        <begin position="194"/>
        <end position="214"/>
    </location>
</feature>
<dbReference type="Proteomes" id="UP000005039">
    <property type="component" value="Unassembled WGS sequence"/>
</dbReference>
<proteinExistence type="inferred from homology"/>
<feature type="transmembrane region" description="Helical" evidence="8">
    <location>
        <begin position="311"/>
        <end position="330"/>
    </location>
</feature>
<feature type="transmembrane region" description="Helical" evidence="8">
    <location>
        <begin position="281"/>
        <end position="302"/>
    </location>
</feature>
<feature type="transmembrane region" description="Helical" evidence="8">
    <location>
        <begin position="118"/>
        <end position="140"/>
    </location>
</feature>
<evidence type="ECO:0000256" key="6">
    <source>
        <dbReference type="ARBA" id="ARBA00022989"/>
    </source>
</evidence>
<dbReference type="FunFam" id="1.10.3470.10:FF:000001">
    <property type="entry name" value="Vitamin B12 ABC transporter permease BtuC"/>
    <property type="match status" value="1"/>
</dbReference>
<reference evidence="9 10" key="1">
    <citation type="submission" date="2012-03" db="EMBL/GenBank/DDBJ databases">
        <authorList>
            <person name="Durkin A.S."/>
            <person name="McCorrison J."/>
            <person name="Torralba M."/>
            <person name="Gillis M."/>
            <person name="Methe B."/>
            <person name="Sutton G."/>
            <person name="Nelson K.E."/>
        </authorList>
    </citation>
    <scope>NUCLEOTIDE SEQUENCE [LARGE SCALE GENOMIC DNA]</scope>
    <source>
        <strain evidence="9 10">F0468</strain>
    </source>
</reference>
<comment type="caution">
    <text evidence="9">The sequence shown here is derived from an EMBL/GenBank/DDBJ whole genome shotgun (WGS) entry which is preliminary data.</text>
</comment>
<keyword evidence="5 8" id="KW-0812">Transmembrane</keyword>
<keyword evidence="4" id="KW-1003">Cell membrane</keyword>
<feature type="transmembrane region" description="Helical" evidence="8">
    <location>
        <begin position="241"/>
        <end position="269"/>
    </location>
</feature>
<feature type="transmembrane region" description="Helical" evidence="8">
    <location>
        <begin position="61"/>
        <end position="81"/>
    </location>
</feature>
<dbReference type="GO" id="GO:0022857">
    <property type="term" value="F:transmembrane transporter activity"/>
    <property type="evidence" value="ECO:0007669"/>
    <property type="project" value="InterPro"/>
</dbReference>
<evidence type="ECO:0000256" key="8">
    <source>
        <dbReference type="SAM" id="Phobius"/>
    </source>
</evidence>
<dbReference type="Pfam" id="PF01032">
    <property type="entry name" value="FecCD"/>
    <property type="match status" value="1"/>
</dbReference>
<dbReference type="InterPro" id="IPR037294">
    <property type="entry name" value="ABC_BtuC-like"/>
</dbReference>
<evidence type="ECO:0000256" key="1">
    <source>
        <dbReference type="ARBA" id="ARBA00004651"/>
    </source>
</evidence>
<evidence type="ECO:0000313" key="9">
    <source>
        <dbReference type="EMBL" id="EIC97225.1"/>
    </source>
</evidence>
<dbReference type="AlphaFoldDB" id="I0RC17"/>
<dbReference type="Gene3D" id="1.10.3470.10">
    <property type="entry name" value="ABC transporter involved in vitamin B12 uptake, BtuC"/>
    <property type="match status" value="1"/>
</dbReference>